<dbReference type="Pfam" id="PF13489">
    <property type="entry name" value="Methyltransf_23"/>
    <property type="match status" value="1"/>
</dbReference>
<reference evidence="1 2" key="1">
    <citation type="submission" date="2013-01" db="EMBL/GenBank/DDBJ databases">
        <authorList>
            <person name="Harkins D.M."/>
            <person name="Durkin A.S."/>
            <person name="Brinkac L.M."/>
            <person name="Haft D.H."/>
            <person name="Selengut J.D."/>
            <person name="Sanka R."/>
            <person name="DePew J."/>
            <person name="Purushe J."/>
            <person name="Tulsiani S.M."/>
            <person name="Graham G.C."/>
            <person name="Burns M.-A."/>
            <person name="Dohnt M.F."/>
            <person name="Smythe L.D."/>
            <person name="McKay D.B."/>
            <person name="Craig S.B."/>
            <person name="Vinetz J.M."/>
            <person name="Sutton G.G."/>
            <person name="Nierman W.C."/>
            <person name="Fouts D.E."/>
        </authorList>
    </citation>
    <scope>NUCLEOTIDE SEQUENCE [LARGE SCALE GENOMIC DNA]</scope>
    <source>
        <strain evidence="1 2">LT2116</strain>
    </source>
</reference>
<keyword evidence="1" id="KW-0808">Transferase</keyword>
<keyword evidence="1" id="KW-0489">Methyltransferase</keyword>
<sequence>MNINVPNQKRPCPCCASEDFESLWSYEHVTKTRTKYWFFNVHNVICKTCGFVFTSPAADSQVLLQYYQDSFSTFMNQNLDYDFEKRMDIIRRYGGKGKYLEIGANQKTKFHNELEKIYSKVYTVEPNSSVKNEFRSLGELPEIEVDCVASYFVLEHIPDIDSFLKGCSKVLKDQAFFICEVPALELYDKFLSPLILFEHVNHFTKMTLANIASKYGFELVHFSYEDCSRPYGFVSVFQKKKTSDFKFYSEFEQNKILFKKGMDLLAEFFGRIKKASELISMADRSDEVVIVYAANETTRRLLPCIKQSKNVIVVDTDPRKKDFFDNEIKVYQPNEIKEKLYLAKYLILCTERHAKVILSSLKNEFNKTFRLENIMVVDIR</sequence>
<name>M3G369_9LEPT</name>
<dbReference type="Gene3D" id="3.40.50.150">
    <property type="entry name" value="Vaccinia Virus protein VP39"/>
    <property type="match status" value="1"/>
</dbReference>
<dbReference type="Proteomes" id="UP000011770">
    <property type="component" value="Unassembled WGS sequence"/>
</dbReference>
<proteinExistence type="predicted"/>
<evidence type="ECO:0000313" key="1">
    <source>
        <dbReference type="EMBL" id="EMF80399.1"/>
    </source>
</evidence>
<dbReference type="SUPFAM" id="SSF53335">
    <property type="entry name" value="S-adenosyl-L-methionine-dependent methyltransferases"/>
    <property type="match status" value="1"/>
</dbReference>
<comment type="caution">
    <text evidence="1">The sequence shown here is derived from an EMBL/GenBank/DDBJ whole genome shotgun (WGS) entry which is preliminary data.</text>
</comment>
<evidence type="ECO:0000313" key="2">
    <source>
        <dbReference type="Proteomes" id="UP000011770"/>
    </source>
</evidence>
<dbReference type="EMBL" id="AHOR02000057">
    <property type="protein sequence ID" value="EMF80399.1"/>
    <property type="molecule type" value="Genomic_DNA"/>
</dbReference>
<dbReference type="GO" id="GO:0008168">
    <property type="term" value="F:methyltransferase activity"/>
    <property type="evidence" value="ECO:0007669"/>
    <property type="project" value="UniProtKB-KW"/>
</dbReference>
<gene>
    <name evidence="1" type="ORF">LEP1GSC188_4635</name>
</gene>
<dbReference type="GO" id="GO:0032259">
    <property type="term" value="P:methylation"/>
    <property type="evidence" value="ECO:0007669"/>
    <property type="project" value="UniProtKB-KW"/>
</dbReference>
<dbReference type="AlphaFoldDB" id="M3G369"/>
<organism evidence="1 2">
    <name type="scientific">Leptospira weilii serovar Topaz str. LT2116</name>
    <dbReference type="NCBI Taxonomy" id="1088540"/>
    <lineage>
        <taxon>Bacteria</taxon>
        <taxon>Pseudomonadati</taxon>
        <taxon>Spirochaetota</taxon>
        <taxon>Spirochaetia</taxon>
        <taxon>Leptospirales</taxon>
        <taxon>Leptospiraceae</taxon>
        <taxon>Leptospira</taxon>
    </lineage>
</organism>
<protein>
    <submittedName>
        <fullName evidence="1">Methyltransferase domain protein</fullName>
    </submittedName>
</protein>
<dbReference type="InterPro" id="IPR029063">
    <property type="entry name" value="SAM-dependent_MTases_sf"/>
</dbReference>
<accession>M3G369</accession>